<keyword evidence="4" id="KW-0309">Germination</keyword>
<proteinExistence type="inferred from homology"/>
<keyword evidence="10" id="KW-1185">Reference proteome</keyword>
<evidence type="ECO:0000256" key="2">
    <source>
        <dbReference type="ARBA" id="ARBA00007998"/>
    </source>
</evidence>
<feature type="transmembrane region" description="Helical" evidence="8">
    <location>
        <begin position="144"/>
        <end position="169"/>
    </location>
</feature>
<dbReference type="PANTHER" id="PTHR34975:SF2">
    <property type="entry name" value="SPORE GERMINATION PROTEIN A2"/>
    <property type="match status" value="1"/>
</dbReference>
<evidence type="ECO:0000256" key="8">
    <source>
        <dbReference type="SAM" id="Phobius"/>
    </source>
</evidence>
<comment type="caution">
    <text evidence="9">The sequence shown here is derived from an EMBL/GenBank/DDBJ whole genome shotgun (WGS) entry which is preliminary data.</text>
</comment>
<evidence type="ECO:0000256" key="1">
    <source>
        <dbReference type="ARBA" id="ARBA00004141"/>
    </source>
</evidence>
<dbReference type="EMBL" id="JACJVO010000021">
    <property type="protein sequence ID" value="MBB6732761.1"/>
    <property type="molecule type" value="Genomic_DNA"/>
</dbReference>
<feature type="transmembrane region" description="Helical" evidence="8">
    <location>
        <begin position="86"/>
        <end position="109"/>
    </location>
</feature>
<comment type="similarity">
    <text evidence="2">Belongs to the amino acid-polyamine-organocation (APC) superfamily. Spore germination protein (SGP) (TC 2.A.3.9) family.</text>
</comment>
<dbReference type="PANTHER" id="PTHR34975">
    <property type="entry name" value="SPORE GERMINATION PROTEIN A2"/>
    <property type="match status" value="1"/>
</dbReference>
<dbReference type="AlphaFoldDB" id="A0A7X0SMU8"/>
<evidence type="ECO:0000313" key="9">
    <source>
        <dbReference type="EMBL" id="MBB6732761.1"/>
    </source>
</evidence>
<feature type="transmembrane region" description="Helical" evidence="8">
    <location>
        <begin position="345"/>
        <end position="365"/>
    </location>
</feature>
<dbReference type="RefSeq" id="WP_337913691.1">
    <property type="nucleotide sequence ID" value="NZ_JACJVO010000021.1"/>
</dbReference>
<dbReference type="Proteomes" id="UP000564644">
    <property type="component" value="Unassembled WGS sequence"/>
</dbReference>
<keyword evidence="3" id="KW-0813">Transport</keyword>
<protein>
    <submittedName>
        <fullName evidence="9">GerAB/ArcD/ProY family transporter</fullName>
    </submittedName>
</protein>
<feature type="transmembrane region" description="Helical" evidence="8">
    <location>
        <begin position="44"/>
        <end position="65"/>
    </location>
</feature>
<keyword evidence="7 8" id="KW-0472">Membrane</keyword>
<evidence type="ECO:0000256" key="4">
    <source>
        <dbReference type="ARBA" id="ARBA00022544"/>
    </source>
</evidence>
<feature type="transmembrane region" description="Helical" evidence="8">
    <location>
        <begin position="280"/>
        <end position="301"/>
    </location>
</feature>
<name>A0A7X0SMU8_9BACL</name>
<feature type="transmembrane region" description="Helical" evidence="8">
    <location>
        <begin position="115"/>
        <end position="137"/>
    </location>
</feature>
<evidence type="ECO:0000256" key="7">
    <source>
        <dbReference type="ARBA" id="ARBA00023136"/>
    </source>
</evidence>
<comment type="subcellular location">
    <subcellularLocation>
        <location evidence="1">Membrane</location>
        <topology evidence="1">Multi-pass membrane protein</topology>
    </subcellularLocation>
</comment>
<dbReference type="GO" id="GO:0016020">
    <property type="term" value="C:membrane"/>
    <property type="evidence" value="ECO:0007669"/>
    <property type="project" value="UniProtKB-SubCell"/>
</dbReference>
<keyword evidence="6 8" id="KW-1133">Transmembrane helix</keyword>
<reference evidence="9 10" key="1">
    <citation type="submission" date="2020-08" db="EMBL/GenBank/DDBJ databases">
        <title>Cohnella phylogeny.</title>
        <authorList>
            <person name="Dunlap C."/>
        </authorList>
    </citation>
    <scope>NUCLEOTIDE SEQUENCE [LARGE SCALE GENOMIC DNA]</scope>
    <source>
        <strain evidence="9 10">CBP 2801</strain>
    </source>
</reference>
<organism evidence="9 10">
    <name type="scientific">Cohnella zeiphila</name>
    <dbReference type="NCBI Taxonomy" id="2761120"/>
    <lineage>
        <taxon>Bacteria</taxon>
        <taxon>Bacillati</taxon>
        <taxon>Bacillota</taxon>
        <taxon>Bacilli</taxon>
        <taxon>Bacillales</taxon>
        <taxon>Paenibacillaceae</taxon>
        <taxon>Cohnella</taxon>
    </lineage>
</organism>
<accession>A0A7X0SMU8</accession>
<feature type="transmembrane region" description="Helical" evidence="8">
    <location>
        <begin position="313"/>
        <end position="333"/>
    </location>
</feature>
<feature type="transmembrane region" description="Helical" evidence="8">
    <location>
        <begin position="224"/>
        <end position="245"/>
    </location>
</feature>
<dbReference type="Pfam" id="PF03845">
    <property type="entry name" value="Spore_permease"/>
    <property type="match status" value="1"/>
</dbReference>
<evidence type="ECO:0000256" key="5">
    <source>
        <dbReference type="ARBA" id="ARBA00022692"/>
    </source>
</evidence>
<evidence type="ECO:0000256" key="6">
    <source>
        <dbReference type="ARBA" id="ARBA00022989"/>
    </source>
</evidence>
<sequence>MTPFSIFRRTTDYGGLYAMLLVNRLQMVYFALVIPAYLVQPYMIWAIFAAGVLSQLNLWLLSKWFASRYPEQGRGGFVNLFGGTTLRFLAAIGLVALTVKIIVITLGYTDIIQQFIFPTMNRTWLILFPAALACFIAMHGMESLIRFVVIAFLCTFWILILFLYFWFAGHGSIRDLYPILPPSWSAGDWNSLLLLFSSLSGPEYLVCLAPWLNPRRHPLKYMSIGNTMTILEYLVLFATAVIFYGPRYLSTIRFPVVDMTRYFQSPIFERIDIFVVPIHMIYFIYALSLFLLLFFGGVRIVANRANRPPVRTAFLVCCAIVTAAIACADEWSWESKVRLNIWQDLQIGLGAAGYAVVPLLLVVAIRRKGRA</sequence>
<evidence type="ECO:0000256" key="3">
    <source>
        <dbReference type="ARBA" id="ARBA00022448"/>
    </source>
</evidence>
<evidence type="ECO:0000313" key="10">
    <source>
        <dbReference type="Proteomes" id="UP000564644"/>
    </source>
</evidence>
<feature type="transmembrane region" description="Helical" evidence="8">
    <location>
        <begin position="189"/>
        <end position="212"/>
    </location>
</feature>
<keyword evidence="5 8" id="KW-0812">Transmembrane</keyword>
<dbReference type="InterPro" id="IPR004761">
    <property type="entry name" value="Spore_GerAB"/>
</dbReference>
<dbReference type="GO" id="GO:0009847">
    <property type="term" value="P:spore germination"/>
    <property type="evidence" value="ECO:0007669"/>
    <property type="project" value="InterPro"/>
</dbReference>
<feature type="transmembrane region" description="Helical" evidence="8">
    <location>
        <begin position="16"/>
        <end position="38"/>
    </location>
</feature>
<gene>
    <name evidence="9" type="ORF">H7C18_17735</name>
</gene>